<sequence>MSRSVRKEFTPKLFSLIREGISKETLAKDVVAGLIVGIVALPLAIAFAIASGVSPEKGIVTAIIAGIVISVFGGSRVQIGGPTGAFIVIVYGIVQQHGTDGLIIATFMAGFITIGFGLARLGNLLKFIPYSLIVGFTSGIALIIFSSQVNDFLGLQITKVPADFLEKWAVYFDNFHKINWYAIGIAAGTILFTLYFQKIVKKIPGSIVAILLSTIVVNFFDLPVDTIESNFGNIPNKLGLPSIPNIDFATIQSLLQPAFAIAILGSIESLLSAVVSDSMIGGKHRTNMELVAQGAANIMSSLFGGIPATGAIARTATNVNNGGRTPIAGIVHGLVLLAIMLLFAPYAKLIPMSCLAGILIVVAYHMSEWKQFRSILKGNKMDIIILLTTFFLTVIFDLVIAIQIGIVLASLMFMKRMSESVHIQDFSSDSENGEHLFDDELVDIPEGVILYEINGPLFFGAARQFQETIANTHTHPNVIIIRMRYVPFIDATGYQSIKEIIKTFKSKKIKVIISGVSPALRQDFEKNEMFTLLEQDLVVDDIHKALKKAKVNI</sequence>
<feature type="domain" description="STAS" evidence="6">
    <location>
        <begin position="438"/>
        <end position="549"/>
    </location>
</feature>
<feature type="transmembrane region" description="Helical" evidence="5">
    <location>
        <begin position="30"/>
        <end position="52"/>
    </location>
</feature>
<evidence type="ECO:0000259" key="6">
    <source>
        <dbReference type="PROSITE" id="PS50801"/>
    </source>
</evidence>
<dbReference type="CDD" id="cd07042">
    <property type="entry name" value="STAS_SulP_like_sulfate_transporter"/>
    <property type="match status" value="1"/>
</dbReference>
<dbReference type="InterPro" id="IPR001902">
    <property type="entry name" value="SLC26A/SulP_fam"/>
</dbReference>
<comment type="caution">
    <text evidence="7">The sequence shown here is derived from an EMBL/GenBank/DDBJ whole genome shotgun (WGS) entry which is preliminary data.</text>
</comment>
<keyword evidence="8" id="KW-1185">Reference proteome</keyword>
<feature type="transmembrane region" description="Helical" evidence="5">
    <location>
        <begin position="178"/>
        <end position="196"/>
    </location>
</feature>
<dbReference type="InterPro" id="IPR002645">
    <property type="entry name" value="STAS_dom"/>
</dbReference>
<feature type="transmembrane region" description="Helical" evidence="5">
    <location>
        <begin position="349"/>
        <end position="367"/>
    </location>
</feature>
<feature type="transmembrane region" description="Helical" evidence="5">
    <location>
        <begin position="325"/>
        <end position="344"/>
    </location>
</feature>
<keyword evidence="4 5" id="KW-0472">Membrane</keyword>
<evidence type="ECO:0000313" key="8">
    <source>
        <dbReference type="Proteomes" id="UP001200642"/>
    </source>
</evidence>
<organism evidence="7 8">
    <name type="scientific">Cerina litoralis</name>
    <dbReference type="NCBI Taxonomy" id="2874477"/>
    <lineage>
        <taxon>Bacteria</taxon>
        <taxon>Pseudomonadati</taxon>
        <taxon>Bacteroidota</taxon>
        <taxon>Flavobacteriia</taxon>
        <taxon>Flavobacteriales</taxon>
        <taxon>Flavobacteriaceae</taxon>
        <taxon>Cerina</taxon>
    </lineage>
</organism>
<proteinExistence type="predicted"/>
<reference evidence="7" key="1">
    <citation type="submission" date="2023-02" db="EMBL/GenBank/DDBJ databases">
        <title>Genome of Flavobacteriaceae gen. nov. sp. strain F89.</title>
        <authorList>
            <person name="Wang Y."/>
        </authorList>
    </citation>
    <scope>NUCLEOTIDE SEQUENCE</scope>
    <source>
        <strain evidence="7">F89</strain>
    </source>
</reference>
<dbReference type="EMBL" id="JAIRBC010000005">
    <property type="protein sequence ID" value="MCG2460052.1"/>
    <property type="molecule type" value="Genomic_DNA"/>
</dbReference>
<dbReference type="Pfam" id="PF00916">
    <property type="entry name" value="Sulfate_transp"/>
    <property type="match status" value="1"/>
</dbReference>
<comment type="subcellular location">
    <subcellularLocation>
        <location evidence="1">Membrane</location>
        <topology evidence="1">Multi-pass membrane protein</topology>
    </subcellularLocation>
</comment>
<evidence type="ECO:0000256" key="2">
    <source>
        <dbReference type="ARBA" id="ARBA00022692"/>
    </source>
</evidence>
<dbReference type="PROSITE" id="PS50801">
    <property type="entry name" value="STAS"/>
    <property type="match status" value="1"/>
</dbReference>
<accession>A0AAE3JRW8</accession>
<dbReference type="GO" id="GO:0016020">
    <property type="term" value="C:membrane"/>
    <property type="evidence" value="ECO:0007669"/>
    <property type="project" value="UniProtKB-SubCell"/>
</dbReference>
<feature type="transmembrane region" description="Helical" evidence="5">
    <location>
        <begin position="127"/>
        <end position="145"/>
    </location>
</feature>
<dbReference type="Gene3D" id="3.30.750.24">
    <property type="entry name" value="STAS domain"/>
    <property type="match status" value="1"/>
</dbReference>
<evidence type="ECO:0000256" key="4">
    <source>
        <dbReference type="ARBA" id="ARBA00023136"/>
    </source>
</evidence>
<dbReference type="SUPFAM" id="SSF52091">
    <property type="entry name" value="SpoIIaa-like"/>
    <property type="match status" value="1"/>
</dbReference>
<feature type="transmembrane region" description="Helical" evidence="5">
    <location>
        <begin position="383"/>
        <end position="413"/>
    </location>
</feature>
<feature type="transmembrane region" description="Helical" evidence="5">
    <location>
        <begin position="102"/>
        <end position="120"/>
    </location>
</feature>
<gene>
    <name evidence="7" type="ORF">K8352_04790</name>
</gene>
<evidence type="ECO:0000313" key="7">
    <source>
        <dbReference type="EMBL" id="MCG2460052.1"/>
    </source>
</evidence>
<keyword evidence="2 5" id="KW-0812">Transmembrane</keyword>
<dbReference type="Pfam" id="PF01740">
    <property type="entry name" value="STAS"/>
    <property type="match status" value="1"/>
</dbReference>
<dbReference type="AlphaFoldDB" id="A0AAE3JRW8"/>
<feature type="transmembrane region" description="Helical" evidence="5">
    <location>
        <begin position="203"/>
        <end position="220"/>
    </location>
</feature>
<protein>
    <submittedName>
        <fullName evidence="7">STAS domain-containing protein</fullName>
    </submittedName>
</protein>
<evidence type="ECO:0000256" key="3">
    <source>
        <dbReference type="ARBA" id="ARBA00022989"/>
    </source>
</evidence>
<dbReference type="Proteomes" id="UP001200642">
    <property type="component" value="Unassembled WGS sequence"/>
</dbReference>
<feature type="transmembrane region" description="Helical" evidence="5">
    <location>
        <begin position="58"/>
        <end position="74"/>
    </location>
</feature>
<feature type="transmembrane region" description="Helical" evidence="5">
    <location>
        <begin position="254"/>
        <end position="275"/>
    </location>
</feature>
<evidence type="ECO:0000256" key="1">
    <source>
        <dbReference type="ARBA" id="ARBA00004141"/>
    </source>
</evidence>
<dbReference type="InterPro" id="IPR011547">
    <property type="entry name" value="SLC26A/SulP_dom"/>
</dbReference>
<dbReference type="PANTHER" id="PTHR11814">
    <property type="entry name" value="SULFATE TRANSPORTER"/>
    <property type="match status" value="1"/>
</dbReference>
<dbReference type="GO" id="GO:0055085">
    <property type="term" value="P:transmembrane transport"/>
    <property type="evidence" value="ECO:0007669"/>
    <property type="project" value="InterPro"/>
</dbReference>
<dbReference type="RefSeq" id="WP_317901196.1">
    <property type="nucleotide sequence ID" value="NZ_JAIRBC010000005.1"/>
</dbReference>
<dbReference type="InterPro" id="IPR036513">
    <property type="entry name" value="STAS_dom_sf"/>
</dbReference>
<keyword evidence="3 5" id="KW-1133">Transmembrane helix</keyword>
<name>A0AAE3JRW8_9FLAO</name>
<evidence type="ECO:0000256" key="5">
    <source>
        <dbReference type="SAM" id="Phobius"/>
    </source>
</evidence>
<feature type="transmembrane region" description="Helical" evidence="5">
    <location>
        <begin position="79"/>
        <end position="96"/>
    </location>
</feature>